<evidence type="ECO:0000313" key="7">
    <source>
        <dbReference type="EMBL" id="HIV28366.1"/>
    </source>
</evidence>
<keyword evidence="3" id="KW-0472">Membrane</keyword>
<gene>
    <name evidence="7" type="ORF">IAA64_10360</name>
</gene>
<dbReference type="InterPro" id="IPR050490">
    <property type="entry name" value="Bact_solute-bd_prot1"/>
</dbReference>
<dbReference type="PANTHER" id="PTHR43649:SF33">
    <property type="entry name" value="POLYGALACTURONAN_RHAMNOGALACTURONAN-BINDING PROTEIN YTCQ"/>
    <property type="match status" value="1"/>
</dbReference>
<organism evidence="7 8">
    <name type="scientific">Candidatus Ornithocaccomicrobium faecavium</name>
    <dbReference type="NCBI Taxonomy" id="2840890"/>
    <lineage>
        <taxon>Bacteria</taxon>
        <taxon>Bacillati</taxon>
        <taxon>Bacillota</taxon>
        <taxon>Clostridia</taxon>
        <taxon>Candidatus Ornithocaccomicrobium</taxon>
    </lineage>
</organism>
<dbReference type="InterPro" id="IPR006059">
    <property type="entry name" value="SBP"/>
</dbReference>
<dbReference type="SUPFAM" id="SSF53850">
    <property type="entry name" value="Periplasmic binding protein-like II"/>
    <property type="match status" value="1"/>
</dbReference>
<evidence type="ECO:0000313" key="8">
    <source>
        <dbReference type="Proteomes" id="UP000886884"/>
    </source>
</evidence>
<dbReference type="Gene3D" id="3.40.190.10">
    <property type="entry name" value="Periplasmic binding protein-like II"/>
    <property type="match status" value="2"/>
</dbReference>
<evidence type="ECO:0000256" key="3">
    <source>
        <dbReference type="ARBA" id="ARBA00023136"/>
    </source>
</evidence>
<dbReference type="PANTHER" id="PTHR43649">
    <property type="entry name" value="ARABINOSE-BINDING PROTEIN-RELATED"/>
    <property type="match status" value="1"/>
</dbReference>
<dbReference type="AlphaFoldDB" id="A0A9D1P879"/>
<feature type="chain" id="PRO_5038438262" evidence="6">
    <location>
        <begin position="23"/>
        <end position="534"/>
    </location>
</feature>
<feature type="signal peptide" evidence="6">
    <location>
        <begin position="1"/>
        <end position="22"/>
    </location>
</feature>
<proteinExistence type="predicted"/>
<evidence type="ECO:0000256" key="1">
    <source>
        <dbReference type="ARBA" id="ARBA00022475"/>
    </source>
</evidence>
<dbReference type="Pfam" id="PF01547">
    <property type="entry name" value="SBP_bac_1"/>
    <property type="match status" value="1"/>
</dbReference>
<protein>
    <submittedName>
        <fullName evidence="7">Extracellular solute-binding protein</fullName>
    </submittedName>
</protein>
<keyword evidence="5" id="KW-0449">Lipoprotein</keyword>
<reference evidence="7" key="1">
    <citation type="submission" date="2020-10" db="EMBL/GenBank/DDBJ databases">
        <authorList>
            <person name="Gilroy R."/>
        </authorList>
    </citation>
    <scope>NUCLEOTIDE SEQUENCE</scope>
    <source>
        <strain evidence="7">CHK183-6373</strain>
    </source>
</reference>
<dbReference type="Proteomes" id="UP000886884">
    <property type="component" value="Unassembled WGS sequence"/>
</dbReference>
<name>A0A9D1P879_9FIRM</name>
<keyword evidence="1" id="KW-1003">Cell membrane</keyword>
<dbReference type="EMBL" id="DVOT01000186">
    <property type="protein sequence ID" value="HIV28366.1"/>
    <property type="molecule type" value="Genomic_DNA"/>
</dbReference>
<evidence type="ECO:0000256" key="6">
    <source>
        <dbReference type="SAM" id="SignalP"/>
    </source>
</evidence>
<evidence type="ECO:0000256" key="5">
    <source>
        <dbReference type="ARBA" id="ARBA00023288"/>
    </source>
</evidence>
<keyword evidence="2 6" id="KW-0732">Signal</keyword>
<evidence type="ECO:0000256" key="2">
    <source>
        <dbReference type="ARBA" id="ARBA00022729"/>
    </source>
</evidence>
<accession>A0A9D1P879</accession>
<keyword evidence="4" id="KW-0564">Palmitate</keyword>
<comment type="caution">
    <text evidence="7">The sequence shown here is derived from an EMBL/GenBank/DDBJ whole genome shotgun (WGS) entry which is preliminary data.</text>
</comment>
<reference evidence="7" key="2">
    <citation type="journal article" date="2021" name="PeerJ">
        <title>Extensive microbial diversity within the chicken gut microbiome revealed by metagenomics and culture.</title>
        <authorList>
            <person name="Gilroy R."/>
            <person name="Ravi A."/>
            <person name="Getino M."/>
            <person name="Pursley I."/>
            <person name="Horton D.L."/>
            <person name="Alikhan N.F."/>
            <person name="Baker D."/>
            <person name="Gharbi K."/>
            <person name="Hall N."/>
            <person name="Watson M."/>
            <person name="Adriaenssens E.M."/>
            <person name="Foster-Nyarko E."/>
            <person name="Jarju S."/>
            <person name="Secka A."/>
            <person name="Antonio M."/>
            <person name="Oren A."/>
            <person name="Chaudhuri R.R."/>
            <person name="La Ragione R."/>
            <person name="Hildebrand F."/>
            <person name="Pallen M.J."/>
        </authorList>
    </citation>
    <scope>NUCLEOTIDE SEQUENCE</scope>
    <source>
        <strain evidence="7">CHK183-6373</strain>
    </source>
</reference>
<evidence type="ECO:0000256" key="4">
    <source>
        <dbReference type="ARBA" id="ARBA00023139"/>
    </source>
</evidence>
<sequence>MKKRTAALAMVLLLALVPGALAAELNDVGVYPITQETEVLTILMQQDVLVEDYDTNAFTLWIEESCGVDLQFELLPAGNDGTDKLALMLSSGQELPDVINMQMSVLQDYIYGTAGIFIDLTDYYEDYAYYFNQRAAQYPDIDFLGPITAADGKIYSLPRYYNETIGLTSKRLWMNMEFLEALDLKVPTTTEELYQVLKAFQERDPNGNGVNDEIPLLGSSSAELMGYLMNAFIYTNPSNNYYTLKDGVIGVSYTEDAFREGLRYMNRLCEEGLLSPLTFSQSFDQYKQTVTGDGETATVGCFVSFSTSLSINNYATSPLTPQYKAIAPLSGPEGVRFTEYTPTIAQPQWHVTAYCENPELAFRVGDFLMNEEAFLRARIGEPGVHWEYAEPGMPSFFEGRDAKFTFVSIWNETQNSMWRLNIPTISVDDLDLRYFDGDPTNATYTCAVSWPEYQACIPPEGEYAPALIFTPEEVDAISEIQSTLSTYVGECIARFVTGDMDIENDWESFQNELDAIGLELFLETSQTAYDRMMG</sequence>